<organism evidence="1 2">
    <name type="scientific">Populus alba x Populus x berolinensis</name>
    <dbReference type="NCBI Taxonomy" id="444605"/>
    <lineage>
        <taxon>Eukaryota</taxon>
        <taxon>Viridiplantae</taxon>
        <taxon>Streptophyta</taxon>
        <taxon>Embryophyta</taxon>
        <taxon>Tracheophyta</taxon>
        <taxon>Spermatophyta</taxon>
        <taxon>Magnoliopsida</taxon>
        <taxon>eudicotyledons</taxon>
        <taxon>Gunneridae</taxon>
        <taxon>Pentapetalae</taxon>
        <taxon>rosids</taxon>
        <taxon>fabids</taxon>
        <taxon>Malpighiales</taxon>
        <taxon>Salicaceae</taxon>
        <taxon>Saliceae</taxon>
        <taxon>Populus</taxon>
    </lineage>
</organism>
<proteinExistence type="predicted"/>
<accession>A0AAD6R214</accession>
<evidence type="ECO:0000313" key="2">
    <source>
        <dbReference type="Proteomes" id="UP001164929"/>
    </source>
</evidence>
<dbReference type="EMBL" id="JAQIZT010000004">
    <property type="protein sequence ID" value="KAJ7000738.1"/>
    <property type="molecule type" value="Genomic_DNA"/>
</dbReference>
<evidence type="ECO:0000313" key="1">
    <source>
        <dbReference type="EMBL" id="KAJ7000738.1"/>
    </source>
</evidence>
<protein>
    <submittedName>
        <fullName evidence="1">Uncharacterized protein</fullName>
    </submittedName>
</protein>
<keyword evidence="2" id="KW-1185">Reference proteome</keyword>
<sequence length="56" mass="6297">MAWEEALDMCTSCTAMELLRLGKVELKKPPSACLLTTSSHAFWGPYDFIFKTISQV</sequence>
<dbReference type="AlphaFoldDB" id="A0AAD6R214"/>
<comment type="caution">
    <text evidence="1">The sequence shown here is derived from an EMBL/GenBank/DDBJ whole genome shotgun (WGS) entry which is preliminary data.</text>
</comment>
<gene>
    <name evidence="1" type="ORF">NC653_011250</name>
</gene>
<dbReference type="Proteomes" id="UP001164929">
    <property type="component" value="Chromosome 4"/>
</dbReference>
<reference evidence="1 2" key="1">
    <citation type="journal article" date="2023" name="Mol. Ecol. Resour.">
        <title>Chromosome-level genome assembly of a triploid poplar Populus alba 'Berolinensis'.</title>
        <authorList>
            <person name="Chen S."/>
            <person name="Yu Y."/>
            <person name="Wang X."/>
            <person name="Wang S."/>
            <person name="Zhang T."/>
            <person name="Zhou Y."/>
            <person name="He R."/>
            <person name="Meng N."/>
            <person name="Wang Y."/>
            <person name="Liu W."/>
            <person name="Liu Z."/>
            <person name="Liu J."/>
            <person name="Guo Q."/>
            <person name="Huang H."/>
            <person name="Sederoff R.R."/>
            <person name="Wang G."/>
            <person name="Qu G."/>
            <person name="Chen S."/>
        </authorList>
    </citation>
    <scope>NUCLEOTIDE SEQUENCE [LARGE SCALE GENOMIC DNA]</scope>
    <source>
        <strain evidence="1">SC-2020</strain>
    </source>
</reference>
<name>A0AAD6R214_9ROSI</name>